<dbReference type="Proteomes" id="UP000008311">
    <property type="component" value="Unassembled WGS sequence"/>
</dbReference>
<protein>
    <submittedName>
        <fullName evidence="14">Monovalent cation:proton antiporter, putative</fullName>
    </submittedName>
</protein>
<feature type="transmembrane region" description="Helical" evidence="10">
    <location>
        <begin position="284"/>
        <end position="309"/>
    </location>
</feature>
<dbReference type="Pfam" id="PF23256">
    <property type="entry name" value="CHX17_2nd"/>
    <property type="match status" value="1"/>
</dbReference>
<name>B9S279_RICCO</name>
<comment type="subcellular location">
    <subcellularLocation>
        <location evidence="1">Membrane</location>
        <topology evidence="1">Multi-pass membrane protein</topology>
    </subcellularLocation>
</comment>
<feature type="transmembrane region" description="Helical" evidence="10">
    <location>
        <begin position="49"/>
        <end position="72"/>
    </location>
</feature>
<feature type="transmembrane region" description="Helical" evidence="10">
    <location>
        <begin position="329"/>
        <end position="350"/>
    </location>
</feature>
<evidence type="ECO:0000256" key="1">
    <source>
        <dbReference type="ARBA" id="ARBA00004141"/>
    </source>
</evidence>
<dbReference type="Pfam" id="PF23259">
    <property type="entry name" value="CHX17_C"/>
    <property type="match status" value="1"/>
</dbReference>
<comment type="similarity">
    <text evidence="9">Belongs to the monovalent cation:proton antiporter 2 (CPA2) transporter (TC 2.A.37) family. CHX (TC 2.A.37.4) subfamily.</text>
</comment>
<feature type="transmembrane region" description="Helical" evidence="10">
    <location>
        <begin position="426"/>
        <end position="445"/>
    </location>
</feature>
<feature type="transmembrane region" description="Helical" evidence="10">
    <location>
        <begin position="395"/>
        <end position="414"/>
    </location>
</feature>
<evidence type="ECO:0000256" key="4">
    <source>
        <dbReference type="ARBA" id="ARBA00022692"/>
    </source>
</evidence>
<dbReference type="AlphaFoldDB" id="B9S279"/>
<dbReference type="PANTHER" id="PTHR32468">
    <property type="entry name" value="CATION/H + ANTIPORTER"/>
    <property type="match status" value="1"/>
</dbReference>
<keyword evidence="6 10" id="KW-1133">Transmembrane helix</keyword>
<feature type="transmembrane region" description="Helical" evidence="10">
    <location>
        <begin position="145"/>
        <end position="167"/>
    </location>
</feature>
<dbReference type="GO" id="GO:0098662">
    <property type="term" value="P:inorganic cation transmembrane transport"/>
    <property type="evidence" value="ECO:0000318"/>
    <property type="project" value="GO_Central"/>
</dbReference>
<dbReference type="InParanoid" id="B9S279"/>
<dbReference type="GO" id="GO:0015297">
    <property type="term" value="F:antiporter activity"/>
    <property type="evidence" value="ECO:0007669"/>
    <property type="project" value="InterPro"/>
</dbReference>
<evidence type="ECO:0000313" key="15">
    <source>
        <dbReference type="Proteomes" id="UP000008311"/>
    </source>
</evidence>
<keyword evidence="4 10" id="KW-0812">Transmembrane</keyword>
<keyword evidence="15" id="KW-1185">Reference proteome</keyword>
<keyword evidence="7" id="KW-0406">Ion transport</keyword>
<evidence type="ECO:0000256" key="6">
    <source>
        <dbReference type="ARBA" id="ARBA00022989"/>
    </source>
</evidence>
<keyword evidence="5" id="KW-0630">Potassium</keyword>
<evidence type="ECO:0000256" key="7">
    <source>
        <dbReference type="ARBA" id="ARBA00023065"/>
    </source>
</evidence>
<reference evidence="15" key="1">
    <citation type="journal article" date="2010" name="Nat. Biotechnol.">
        <title>Draft genome sequence of the oilseed species Ricinus communis.</title>
        <authorList>
            <person name="Chan A.P."/>
            <person name="Crabtree J."/>
            <person name="Zhao Q."/>
            <person name="Lorenzi H."/>
            <person name="Orvis J."/>
            <person name="Puiu D."/>
            <person name="Melake-Berhan A."/>
            <person name="Jones K.M."/>
            <person name="Redman J."/>
            <person name="Chen G."/>
            <person name="Cahoon E.B."/>
            <person name="Gedil M."/>
            <person name="Stanke M."/>
            <person name="Haas B.J."/>
            <person name="Wortman J.R."/>
            <person name="Fraser-Liggett C.M."/>
            <person name="Ravel J."/>
            <person name="Rabinowicz P.D."/>
        </authorList>
    </citation>
    <scope>NUCLEOTIDE SEQUENCE [LARGE SCALE GENOMIC DNA]</scope>
    <source>
        <strain evidence="15">cv. Hale</strain>
    </source>
</reference>
<dbReference type="GO" id="GO:0006813">
    <property type="term" value="P:potassium ion transport"/>
    <property type="evidence" value="ECO:0007669"/>
    <property type="project" value="UniProtKB-KW"/>
</dbReference>
<evidence type="ECO:0000259" key="12">
    <source>
        <dbReference type="Pfam" id="PF23256"/>
    </source>
</evidence>
<dbReference type="GO" id="GO:0016020">
    <property type="term" value="C:membrane"/>
    <property type="evidence" value="ECO:0007669"/>
    <property type="project" value="UniProtKB-SubCell"/>
</dbReference>
<evidence type="ECO:0000256" key="2">
    <source>
        <dbReference type="ARBA" id="ARBA00022448"/>
    </source>
</evidence>
<feature type="domain" description="Cation/H(+) antiporter C-terminal" evidence="13">
    <location>
        <begin position="641"/>
        <end position="785"/>
    </location>
</feature>
<evidence type="ECO:0000259" key="13">
    <source>
        <dbReference type="Pfam" id="PF23259"/>
    </source>
</evidence>
<evidence type="ECO:0000256" key="9">
    <source>
        <dbReference type="ARBA" id="ARBA00038341"/>
    </source>
</evidence>
<dbReference type="GO" id="GO:0006885">
    <property type="term" value="P:regulation of pH"/>
    <property type="evidence" value="ECO:0000318"/>
    <property type="project" value="GO_Central"/>
</dbReference>
<dbReference type="eggNOG" id="KOG1650">
    <property type="taxonomic scope" value="Eukaryota"/>
</dbReference>
<keyword evidence="8 10" id="KW-0472">Membrane</keyword>
<sequence length="853" mass="94203">MSQSNNSSSDSPSRISFGNGAGFGASFVCEVVGHINSRGFWFGDDPLSFSFPLLLLQLSLISIFTRSIYILLKPFGQPSIVSQILGGVVLGPSVLGHNSNFAEKVFPTKGRTILETLSIFGFMLFLFLIGVKTDPSIIFRSGKRVYAIGAVAFCIPYALAAFARLVLCHLLSLSQSTCKVLQLVVKLQSLTAFPVIATFLAELRILNSEIGRLASSSSMICDLCFWFTMSMSYAADIAIAKSLKTSMGSFLSAILLLSLIVFGIRPAALWAIRRTPEGKPVKEIYTFIALVALMGCVFIGEVIGIDALISSFLVGLVIPDGPPLGAALVERLDCFVSVLLTPIFFTLCGLKTNVFTIQKWKTVGAIQLVFLVGFFGKLIGTMLPPLFCRIPFRDALSLGLIMNSRGIVELILINDWRTANVLNDEGFAIMIISVVVVTGVISPLVKTLYDPSRRFLAYRRRTIQHHRRNQELRILACIHSQDNVQTLMTLLNASNATKEEPIGLFVLHLIKLTGRASSLLTAYRPRDKPSPCPTQSERIFNAFNRFGQESCGHVTVHCYKGISPRATMHNDVCSLALEHRISLIIVPFHRECINGKMIDFHVYRHLNRNVLDKAPCSVGILLDRGNPRKSPFLHSETSAYRVALLFFGGADDREALAYAGRMSKNPCVLVTLLHFKISIPVTEGTARSKMLDCEILDEFRFNAQWNERASYIEEVVIDSKDVLASIGAMDNAYDLVMVGKRHGDSKLMSELERWNHDKELGPVGEIVAARDCKLGASILVVQQQTRVWGMRDPEENITERSLAKVVKDLKLFLMATSTSNPLEDPASPYFSHHSENHSSLIVTSELTSSNYAS</sequence>
<feature type="transmembrane region" description="Helical" evidence="10">
    <location>
        <begin position="362"/>
        <end position="383"/>
    </location>
</feature>
<feature type="transmembrane region" description="Helical" evidence="10">
    <location>
        <begin position="187"/>
        <end position="207"/>
    </location>
</feature>
<dbReference type="InterPro" id="IPR038770">
    <property type="entry name" value="Na+/solute_symporter_sf"/>
</dbReference>
<evidence type="ECO:0000256" key="3">
    <source>
        <dbReference type="ARBA" id="ARBA00022538"/>
    </source>
</evidence>
<feature type="transmembrane region" description="Helical" evidence="10">
    <location>
        <begin position="219"/>
        <end position="239"/>
    </location>
</feature>
<feature type="transmembrane region" description="Helical" evidence="10">
    <location>
        <begin position="251"/>
        <end position="272"/>
    </location>
</feature>
<feature type="transmembrane region" description="Helical" evidence="10">
    <location>
        <begin position="84"/>
        <end position="101"/>
    </location>
</feature>
<feature type="domain" description="Cation/H(+) antiporter central" evidence="12">
    <location>
        <begin position="504"/>
        <end position="625"/>
    </location>
</feature>
<dbReference type="EMBL" id="EQ973847">
    <property type="protein sequence ID" value="EEF42287.1"/>
    <property type="molecule type" value="Genomic_DNA"/>
</dbReference>
<dbReference type="PANTHER" id="PTHR32468:SF164">
    <property type="entry name" value="OS05G0485000 PROTEIN"/>
    <property type="match status" value="1"/>
</dbReference>
<evidence type="ECO:0000256" key="10">
    <source>
        <dbReference type="SAM" id="Phobius"/>
    </source>
</evidence>
<evidence type="ECO:0000256" key="8">
    <source>
        <dbReference type="ARBA" id="ARBA00023136"/>
    </source>
</evidence>
<dbReference type="InterPro" id="IPR057291">
    <property type="entry name" value="CHX17_2nd"/>
</dbReference>
<evidence type="ECO:0000259" key="11">
    <source>
        <dbReference type="Pfam" id="PF00999"/>
    </source>
</evidence>
<accession>B9S279</accession>
<dbReference type="InterPro" id="IPR057290">
    <property type="entry name" value="CHX17_C"/>
</dbReference>
<keyword evidence="2" id="KW-0813">Transport</keyword>
<feature type="transmembrane region" description="Helical" evidence="10">
    <location>
        <begin position="113"/>
        <end position="133"/>
    </location>
</feature>
<dbReference type="GO" id="GO:0012505">
    <property type="term" value="C:endomembrane system"/>
    <property type="evidence" value="ECO:0000318"/>
    <property type="project" value="GO_Central"/>
</dbReference>
<keyword evidence="3" id="KW-0633">Potassium transport</keyword>
<dbReference type="GO" id="GO:1902600">
    <property type="term" value="P:proton transmembrane transport"/>
    <property type="evidence" value="ECO:0007669"/>
    <property type="project" value="InterPro"/>
</dbReference>
<organism evidence="14 15">
    <name type="scientific">Ricinus communis</name>
    <name type="common">Castor bean</name>
    <dbReference type="NCBI Taxonomy" id="3988"/>
    <lineage>
        <taxon>Eukaryota</taxon>
        <taxon>Viridiplantae</taxon>
        <taxon>Streptophyta</taxon>
        <taxon>Embryophyta</taxon>
        <taxon>Tracheophyta</taxon>
        <taxon>Spermatophyta</taxon>
        <taxon>Magnoliopsida</taxon>
        <taxon>eudicotyledons</taxon>
        <taxon>Gunneridae</taxon>
        <taxon>Pentapetalae</taxon>
        <taxon>rosids</taxon>
        <taxon>fabids</taxon>
        <taxon>Malpighiales</taxon>
        <taxon>Euphorbiaceae</taxon>
        <taxon>Acalyphoideae</taxon>
        <taxon>Acalypheae</taxon>
        <taxon>Ricinus</taxon>
    </lineage>
</organism>
<dbReference type="InterPro" id="IPR050794">
    <property type="entry name" value="CPA2_transporter"/>
</dbReference>
<feature type="domain" description="Cation/H+ exchanger transmembrane" evidence="11">
    <location>
        <begin position="68"/>
        <end position="446"/>
    </location>
</feature>
<evidence type="ECO:0000256" key="5">
    <source>
        <dbReference type="ARBA" id="ARBA00022958"/>
    </source>
</evidence>
<dbReference type="Gene3D" id="1.20.1530.20">
    <property type="match status" value="1"/>
</dbReference>
<dbReference type="InterPro" id="IPR006153">
    <property type="entry name" value="Cation/H_exchanger_TM"/>
</dbReference>
<proteinExistence type="inferred from homology"/>
<dbReference type="Pfam" id="PF00999">
    <property type="entry name" value="Na_H_Exchanger"/>
    <property type="match status" value="1"/>
</dbReference>
<gene>
    <name evidence="14" type="ORF">RCOM_1710470</name>
</gene>
<evidence type="ECO:0000313" key="14">
    <source>
        <dbReference type="EMBL" id="EEF42287.1"/>
    </source>
</evidence>